<dbReference type="GO" id="GO:0016020">
    <property type="term" value="C:membrane"/>
    <property type="evidence" value="ECO:0007669"/>
    <property type="project" value="UniProtKB-SubCell"/>
</dbReference>
<dbReference type="InterPro" id="IPR007235">
    <property type="entry name" value="Glyco_trans_28_C"/>
</dbReference>
<comment type="caution">
    <text evidence="7">The sequence shown here is derived from an EMBL/GenBank/DDBJ whole genome shotgun (WGS) entry which is preliminary data.</text>
</comment>
<dbReference type="InterPro" id="IPR009695">
    <property type="entry name" value="Diacylglyc_glucosyltr_N"/>
</dbReference>
<comment type="similarity">
    <text evidence="2">Belongs to the glycosyltransferase 28 family.</text>
</comment>
<dbReference type="GO" id="GO:0016758">
    <property type="term" value="F:hexosyltransferase activity"/>
    <property type="evidence" value="ECO:0007669"/>
    <property type="project" value="InterPro"/>
</dbReference>
<evidence type="ECO:0000313" key="8">
    <source>
        <dbReference type="Proteomes" id="UP000460272"/>
    </source>
</evidence>
<keyword evidence="4 7" id="KW-0808">Transferase</keyword>
<dbReference type="RefSeq" id="WP_145853193.1">
    <property type="nucleotide sequence ID" value="NZ_RPFW01000002.1"/>
</dbReference>
<reference evidence="7 8" key="1">
    <citation type="submission" date="2018-11" db="EMBL/GenBank/DDBJ databases">
        <title>Trebonia kvetii gen.nov., sp.nov., a novel acidophilic actinobacterium, and proposal of the new actinobacterial family Treboniaceae fam. nov.</title>
        <authorList>
            <person name="Rapoport D."/>
            <person name="Sagova-Mareckova M."/>
            <person name="Sedlacek I."/>
            <person name="Provaznik J."/>
            <person name="Kralova S."/>
            <person name="Pavlinic D."/>
            <person name="Benes V."/>
            <person name="Kopecky J."/>
        </authorList>
    </citation>
    <scope>NUCLEOTIDE SEQUENCE [LARGE SCALE GENOMIC DNA]</scope>
    <source>
        <strain evidence="7 8">15Tr583</strain>
    </source>
</reference>
<dbReference type="OrthoDB" id="9810950at2"/>
<dbReference type="AlphaFoldDB" id="A0A6P2C265"/>
<feature type="domain" description="Glycosyl transferase family 28 C-terminal" evidence="5">
    <location>
        <begin position="219"/>
        <end position="371"/>
    </location>
</feature>
<evidence type="ECO:0000313" key="7">
    <source>
        <dbReference type="EMBL" id="TVZ05492.1"/>
    </source>
</evidence>
<dbReference type="InterPro" id="IPR050519">
    <property type="entry name" value="Glycosyltransf_28_UgtP"/>
</dbReference>
<dbReference type="PANTHER" id="PTHR43025:SF3">
    <property type="entry name" value="MONOGALACTOSYLDIACYLGLYCEROL SYNTHASE 1, CHLOROPLASTIC"/>
    <property type="match status" value="1"/>
</dbReference>
<evidence type="ECO:0000256" key="1">
    <source>
        <dbReference type="ARBA" id="ARBA00004370"/>
    </source>
</evidence>
<dbReference type="PANTHER" id="PTHR43025">
    <property type="entry name" value="MONOGALACTOSYLDIACYLGLYCEROL SYNTHASE"/>
    <property type="match status" value="1"/>
</dbReference>
<evidence type="ECO:0000256" key="2">
    <source>
        <dbReference type="ARBA" id="ARBA00006962"/>
    </source>
</evidence>
<dbReference type="SUPFAM" id="SSF53756">
    <property type="entry name" value="UDP-Glycosyltransferase/glycogen phosphorylase"/>
    <property type="match status" value="1"/>
</dbReference>
<dbReference type="Pfam" id="PF06925">
    <property type="entry name" value="MGDG_synth"/>
    <property type="match status" value="1"/>
</dbReference>
<dbReference type="Proteomes" id="UP000460272">
    <property type="component" value="Unassembled WGS sequence"/>
</dbReference>
<evidence type="ECO:0000256" key="3">
    <source>
        <dbReference type="ARBA" id="ARBA00022676"/>
    </source>
</evidence>
<evidence type="ECO:0000256" key="4">
    <source>
        <dbReference type="ARBA" id="ARBA00022679"/>
    </source>
</evidence>
<gene>
    <name evidence="7" type="ORF">EAS64_13215</name>
</gene>
<comment type="subcellular location">
    <subcellularLocation>
        <location evidence="1">Membrane</location>
    </subcellularLocation>
</comment>
<proteinExistence type="inferred from homology"/>
<dbReference type="Gene3D" id="3.40.50.2000">
    <property type="entry name" value="Glycogen Phosphorylase B"/>
    <property type="match status" value="1"/>
</dbReference>
<feature type="domain" description="Diacylglycerol glucosyltransferase N-terminal" evidence="6">
    <location>
        <begin position="57"/>
        <end position="190"/>
    </location>
</feature>
<keyword evidence="3" id="KW-0328">Glycosyltransferase</keyword>
<sequence length="403" mass="42998">MASPEQPPQPLLFLIGDTGGGHRSAAAAVAQALERALPGRFVPVIWDPLRGPDVARPLRWFAGLYGPCIRLTPWLWWLFWRTSDSPRVLAAVRHTIMAPVYGSVARAAESCRPALIVAFHPMTADPAVRARDRGGVLPPVVTVITDLITAHLSWRDAPVDRVVVPSEEMAARCAKDDAEPDRFVPLGLPVAAEFCQPPLDEAERKELKRELGVQGDFLVVLTGGAEGSGGLRRRAAAILRQVDNVDVAVICGRNRSLKRRVARMAGRSGGGRLTAHGFVGNMPDWLRCADVVVGKAGPGTIAEATCCGAPLVLTSYVPGQEKGNAQFVTGAGAGVFAPRPRQLAAEIGRLRRDPDALAAMRAASVRVSRPRAAADIARFLAGMSGEQLGRDTGRDLLPTLIAD</sequence>
<evidence type="ECO:0000259" key="5">
    <source>
        <dbReference type="Pfam" id="PF04101"/>
    </source>
</evidence>
<name>A0A6P2C265_9ACTN</name>
<evidence type="ECO:0000259" key="6">
    <source>
        <dbReference type="Pfam" id="PF06925"/>
    </source>
</evidence>
<keyword evidence="8" id="KW-1185">Reference proteome</keyword>
<dbReference type="EMBL" id="RPFW01000002">
    <property type="protein sequence ID" value="TVZ05492.1"/>
    <property type="molecule type" value="Genomic_DNA"/>
</dbReference>
<organism evidence="7 8">
    <name type="scientific">Trebonia kvetii</name>
    <dbReference type="NCBI Taxonomy" id="2480626"/>
    <lineage>
        <taxon>Bacteria</taxon>
        <taxon>Bacillati</taxon>
        <taxon>Actinomycetota</taxon>
        <taxon>Actinomycetes</taxon>
        <taxon>Streptosporangiales</taxon>
        <taxon>Treboniaceae</taxon>
        <taxon>Trebonia</taxon>
    </lineage>
</organism>
<protein>
    <submittedName>
        <fullName evidence="7">Glycosyltransferase</fullName>
    </submittedName>
</protein>
<accession>A0A6P2C265</accession>
<dbReference type="GO" id="GO:0009247">
    <property type="term" value="P:glycolipid biosynthetic process"/>
    <property type="evidence" value="ECO:0007669"/>
    <property type="project" value="InterPro"/>
</dbReference>
<dbReference type="Pfam" id="PF04101">
    <property type="entry name" value="Glyco_tran_28_C"/>
    <property type="match status" value="1"/>
</dbReference>